<reference evidence="1 2" key="1">
    <citation type="submission" date="2021-01" db="EMBL/GenBank/DDBJ databases">
        <title>Whole genome shotgun sequence of Microbispora siamensis NBRC 104113.</title>
        <authorList>
            <person name="Komaki H."/>
            <person name="Tamura T."/>
        </authorList>
    </citation>
    <scope>NUCLEOTIDE SEQUENCE [LARGE SCALE GENOMIC DNA]</scope>
    <source>
        <strain evidence="1 2">NBRC 104113</strain>
    </source>
</reference>
<comment type="caution">
    <text evidence="1">The sequence shown here is derived from an EMBL/GenBank/DDBJ whole genome shotgun (WGS) entry which is preliminary data.</text>
</comment>
<gene>
    <name evidence="1" type="ORF">Msi02_17430</name>
</gene>
<dbReference type="EMBL" id="BOOF01000006">
    <property type="protein sequence ID" value="GIH60926.1"/>
    <property type="molecule type" value="Genomic_DNA"/>
</dbReference>
<keyword evidence="2" id="KW-1185">Reference proteome</keyword>
<proteinExistence type="predicted"/>
<protein>
    <submittedName>
        <fullName evidence="1">Uncharacterized protein</fullName>
    </submittedName>
</protein>
<organism evidence="1 2">
    <name type="scientific">Microbispora siamensis</name>
    <dbReference type="NCBI Taxonomy" id="564413"/>
    <lineage>
        <taxon>Bacteria</taxon>
        <taxon>Bacillati</taxon>
        <taxon>Actinomycetota</taxon>
        <taxon>Actinomycetes</taxon>
        <taxon>Streptosporangiales</taxon>
        <taxon>Streptosporangiaceae</taxon>
        <taxon>Microbispora</taxon>
    </lineage>
</organism>
<evidence type="ECO:0000313" key="1">
    <source>
        <dbReference type="EMBL" id="GIH60926.1"/>
    </source>
</evidence>
<accession>A0ABQ4GHN2</accession>
<evidence type="ECO:0000313" key="2">
    <source>
        <dbReference type="Proteomes" id="UP000660454"/>
    </source>
</evidence>
<name>A0ABQ4GHN2_9ACTN</name>
<sequence>MANLVVEIHVPLYESESLPETAYSFPWIDEIDEFLFEIEEQGQAEVFDDSEEFEDVYVFFITGADEDTLLRVASRVASLDGVPHGTFAMVTDDEAGEFGLGRRVNLPLL</sequence>
<dbReference type="Proteomes" id="UP000660454">
    <property type="component" value="Unassembled WGS sequence"/>
</dbReference>
<dbReference type="RefSeq" id="WP_204047862.1">
    <property type="nucleotide sequence ID" value="NZ_BOOF01000006.1"/>
</dbReference>